<dbReference type="GO" id="GO:0004176">
    <property type="term" value="F:ATP-dependent peptidase activity"/>
    <property type="evidence" value="ECO:0007669"/>
    <property type="project" value="InterPro"/>
</dbReference>
<evidence type="ECO:0000256" key="6">
    <source>
        <dbReference type="ARBA" id="ARBA00022723"/>
    </source>
</evidence>
<evidence type="ECO:0000256" key="1">
    <source>
        <dbReference type="ARBA" id="ARBA00004370"/>
    </source>
</evidence>
<dbReference type="InterPro" id="IPR003959">
    <property type="entry name" value="ATPase_AAA_core"/>
</dbReference>
<dbReference type="GO" id="GO:0008270">
    <property type="term" value="F:zinc ion binding"/>
    <property type="evidence" value="ECO:0007669"/>
    <property type="project" value="UniProtKB-UniRule"/>
</dbReference>
<dbReference type="EC" id="3.4.24.-" evidence="15"/>
<dbReference type="InterPro" id="IPR000642">
    <property type="entry name" value="Peptidase_M41"/>
</dbReference>
<dbReference type="FunFam" id="1.10.8.60:FF:000001">
    <property type="entry name" value="ATP-dependent zinc metalloprotease FtsH"/>
    <property type="match status" value="1"/>
</dbReference>
<dbReference type="InterPro" id="IPR027417">
    <property type="entry name" value="P-loop_NTPase"/>
</dbReference>
<dbReference type="InterPro" id="IPR003960">
    <property type="entry name" value="ATPase_AAA_CS"/>
</dbReference>
<evidence type="ECO:0000313" key="21">
    <source>
        <dbReference type="Proteomes" id="UP000317238"/>
    </source>
</evidence>
<dbReference type="Proteomes" id="UP000317238">
    <property type="component" value="Unassembled WGS sequence"/>
</dbReference>
<comment type="subcellular location">
    <subcellularLocation>
        <location evidence="15">Cell membrane</location>
        <topology evidence="15">Multi-pass membrane protein</topology>
        <orientation evidence="15">Cytoplasmic side</orientation>
    </subcellularLocation>
    <subcellularLocation>
        <location evidence="1">Membrane</location>
    </subcellularLocation>
</comment>
<evidence type="ECO:0000256" key="15">
    <source>
        <dbReference type="HAMAP-Rule" id="MF_01458"/>
    </source>
</evidence>
<evidence type="ECO:0000256" key="14">
    <source>
        <dbReference type="ARBA" id="ARBA00061570"/>
    </source>
</evidence>
<dbReference type="GO" id="GO:0030163">
    <property type="term" value="P:protein catabolic process"/>
    <property type="evidence" value="ECO:0007669"/>
    <property type="project" value="UniProtKB-UniRule"/>
</dbReference>
<dbReference type="SUPFAM" id="SSF140990">
    <property type="entry name" value="FtsH protease domain-like"/>
    <property type="match status" value="1"/>
</dbReference>
<dbReference type="SUPFAM" id="SSF52540">
    <property type="entry name" value="P-loop containing nucleoside triphosphate hydrolases"/>
    <property type="match status" value="1"/>
</dbReference>
<dbReference type="GO" id="GO:0005886">
    <property type="term" value="C:plasma membrane"/>
    <property type="evidence" value="ECO:0007669"/>
    <property type="project" value="UniProtKB-SubCell"/>
</dbReference>
<feature type="binding site" evidence="15">
    <location>
        <begin position="231"/>
        <end position="238"/>
    </location>
    <ligand>
        <name>ATP</name>
        <dbReference type="ChEBI" id="CHEBI:30616"/>
    </ligand>
</feature>
<keyword evidence="7 15" id="KW-0547">Nucleotide-binding</keyword>
<evidence type="ECO:0000256" key="3">
    <source>
        <dbReference type="ARBA" id="ARBA00022475"/>
    </source>
</evidence>
<evidence type="ECO:0000256" key="13">
    <source>
        <dbReference type="ARBA" id="ARBA00023136"/>
    </source>
</evidence>
<keyword evidence="6 15" id="KW-0479">Metal-binding</keyword>
<dbReference type="GO" id="GO:0016887">
    <property type="term" value="F:ATP hydrolysis activity"/>
    <property type="evidence" value="ECO:0007669"/>
    <property type="project" value="UniProtKB-UniRule"/>
</dbReference>
<feature type="binding site" evidence="15">
    <location>
        <position position="456"/>
    </location>
    <ligand>
        <name>Zn(2+)</name>
        <dbReference type="ChEBI" id="CHEBI:29105"/>
        <note>catalytic</note>
    </ligand>
</feature>
<dbReference type="InterPro" id="IPR011546">
    <property type="entry name" value="Pept_M41_FtsH_extracell"/>
</dbReference>
<evidence type="ECO:0000256" key="12">
    <source>
        <dbReference type="ARBA" id="ARBA00023049"/>
    </source>
</evidence>
<comment type="similarity">
    <text evidence="2 15">In the C-terminal section; belongs to the peptidase M41 family.</text>
</comment>
<dbReference type="SMART" id="SM00382">
    <property type="entry name" value="AAA"/>
    <property type="match status" value="1"/>
</dbReference>
<dbReference type="PANTHER" id="PTHR23076">
    <property type="entry name" value="METALLOPROTEASE M41 FTSH"/>
    <property type="match status" value="1"/>
</dbReference>
<gene>
    <name evidence="15 20" type="primary">ftsH</name>
    <name evidence="20" type="ORF">Pan14r_35660</name>
</gene>
<dbReference type="Gene3D" id="3.40.50.300">
    <property type="entry name" value="P-loop containing nucleotide triphosphate hydrolases"/>
    <property type="match status" value="1"/>
</dbReference>
<feature type="binding site" evidence="15">
    <location>
        <position position="528"/>
    </location>
    <ligand>
        <name>Zn(2+)</name>
        <dbReference type="ChEBI" id="CHEBI:29105"/>
        <note>catalytic</note>
    </ligand>
</feature>
<evidence type="ECO:0000256" key="9">
    <source>
        <dbReference type="ARBA" id="ARBA00022833"/>
    </source>
</evidence>
<feature type="binding site" evidence="15">
    <location>
        <position position="452"/>
    </location>
    <ligand>
        <name>Zn(2+)</name>
        <dbReference type="ChEBI" id="CHEBI:29105"/>
        <note>catalytic</note>
    </ligand>
</feature>
<dbReference type="PANTHER" id="PTHR23076:SF97">
    <property type="entry name" value="ATP-DEPENDENT ZINC METALLOPROTEASE YME1L1"/>
    <property type="match status" value="1"/>
</dbReference>
<dbReference type="InterPro" id="IPR003593">
    <property type="entry name" value="AAA+_ATPase"/>
</dbReference>
<organism evidence="20 21">
    <name type="scientific">Crateriforma conspicua</name>
    <dbReference type="NCBI Taxonomy" id="2527996"/>
    <lineage>
        <taxon>Bacteria</taxon>
        <taxon>Pseudomonadati</taxon>
        <taxon>Planctomycetota</taxon>
        <taxon>Planctomycetia</taxon>
        <taxon>Planctomycetales</taxon>
        <taxon>Planctomycetaceae</taxon>
        <taxon>Crateriforma</taxon>
    </lineage>
</organism>
<dbReference type="InterPro" id="IPR005936">
    <property type="entry name" value="FtsH"/>
</dbReference>
<dbReference type="InterPro" id="IPR041569">
    <property type="entry name" value="AAA_lid_3"/>
</dbReference>
<evidence type="ECO:0000256" key="2">
    <source>
        <dbReference type="ARBA" id="ARBA00010044"/>
    </source>
</evidence>
<reference evidence="20 21" key="1">
    <citation type="submission" date="2019-02" db="EMBL/GenBank/DDBJ databases">
        <title>Deep-cultivation of Planctomycetes and their phenomic and genomic characterization uncovers novel biology.</title>
        <authorList>
            <person name="Wiegand S."/>
            <person name="Jogler M."/>
            <person name="Boedeker C."/>
            <person name="Pinto D."/>
            <person name="Vollmers J."/>
            <person name="Rivas-Marin E."/>
            <person name="Kohn T."/>
            <person name="Peeters S.H."/>
            <person name="Heuer A."/>
            <person name="Rast P."/>
            <person name="Oberbeckmann S."/>
            <person name="Bunk B."/>
            <person name="Jeske O."/>
            <person name="Meyerdierks A."/>
            <person name="Storesund J.E."/>
            <person name="Kallscheuer N."/>
            <person name="Luecker S."/>
            <person name="Lage O.M."/>
            <person name="Pohl T."/>
            <person name="Merkel B.J."/>
            <person name="Hornburger P."/>
            <person name="Mueller R.-W."/>
            <person name="Bruemmer F."/>
            <person name="Labrenz M."/>
            <person name="Spormann A.M."/>
            <person name="Op Den Camp H."/>
            <person name="Overmann J."/>
            <person name="Amann R."/>
            <person name="Jetten M.S.M."/>
            <person name="Mascher T."/>
            <person name="Medema M.H."/>
            <person name="Devos D.P."/>
            <person name="Kaster A.-K."/>
            <person name="Ovreas L."/>
            <person name="Rohde M."/>
            <person name="Galperin M.Y."/>
            <person name="Jogler C."/>
        </authorList>
    </citation>
    <scope>NUCLEOTIDE SEQUENCE [LARGE SCALE GENOMIC DNA]</scope>
    <source>
        <strain evidence="20 21">Pan14r</strain>
    </source>
</reference>
<feature type="domain" description="AAA+ ATPase" evidence="19">
    <location>
        <begin position="223"/>
        <end position="362"/>
    </location>
</feature>
<dbReference type="GO" id="GO:0006508">
    <property type="term" value="P:proteolysis"/>
    <property type="evidence" value="ECO:0007669"/>
    <property type="project" value="UniProtKB-KW"/>
</dbReference>
<dbReference type="Gene3D" id="1.10.8.60">
    <property type="match status" value="1"/>
</dbReference>
<dbReference type="NCBIfam" id="TIGR01241">
    <property type="entry name" value="FtsH_fam"/>
    <property type="match status" value="1"/>
</dbReference>
<comment type="similarity">
    <text evidence="16">Belongs to the AAA ATPase family.</text>
</comment>
<feature type="transmembrane region" description="Helical" evidence="15">
    <location>
        <begin position="136"/>
        <end position="157"/>
    </location>
</feature>
<dbReference type="Pfam" id="PF00004">
    <property type="entry name" value="AAA"/>
    <property type="match status" value="1"/>
</dbReference>
<keyword evidence="5 15" id="KW-0812">Transmembrane</keyword>
<proteinExistence type="inferred from homology"/>
<sequence>MENRPEEKTDSAADGRKRGNNSFLIALVVAGLIAMLFFNRGEERDRVTASFFQNELAGDNIESVVITDETIRGKFKTRPNKPASEQSADADTVQKYRKEFYVTRNRDAGATIELEDQLREAEVPYEFAERDRTGEILSLLIMVGLPLAIIAFLFVMIRRTRSDIMGGGFLSGFSKSPAKRFEANEKAIKFTDVAGLEGVKADLQEIVDYLKTPEKFQKLGGFVPKGVLLNGPPGTGKTLLARAIAGEADVPFFSVNGSEFIQMFVGVGASRVRDLFRTAKEQAPSIIFIDEIDAVGRQRGAGLGGGHDEREQTLNQILGEMDGFSGSQAVIVVAATNRPDVLDPALLRPGRFDRHITVGRPTMKGREEIFKVHVRDVPLGDDVDLKRLAAGTVGLTGADIRNMVNEAALWAARQDKKLVEMEDFDYARDKILMGAKREEVLQESEKEKTAYHEAGHTLTAWHLDGSHIVHKVTIIPRGRALGVTQYVPNEDRLSISKRELEHQLIVLLGGRAAEKIIYSETCVGAENDLERATSIARRMVTHWGMSSKIGPVSYKTSDEDPFLGREIHQSRQFSEHTQELIDEEVARILLEADQKAEQLLREHREELESITRALLEKEELSELELTDLIGPSIHQRNGTKKDKVEQTLAPESAQEHSPGAPIQRDGDSRDAANPINGET</sequence>
<dbReference type="InterPro" id="IPR037219">
    <property type="entry name" value="Peptidase_M41-like"/>
</dbReference>
<dbReference type="GO" id="GO:0004222">
    <property type="term" value="F:metalloendopeptidase activity"/>
    <property type="evidence" value="ECO:0007669"/>
    <property type="project" value="InterPro"/>
</dbReference>
<dbReference type="CDD" id="cd19501">
    <property type="entry name" value="RecA-like_FtsH"/>
    <property type="match status" value="1"/>
</dbReference>
<evidence type="ECO:0000256" key="4">
    <source>
        <dbReference type="ARBA" id="ARBA00022670"/>
    </source>
</evidence>
<keyword evidence="10 15" id="KW-0067">ATP-binding</keyword>
<dbReference type="FunFam" id="1.20.58.760:FF:000001">
    <property type="entry name" value="ATP-dependent zinc metalloprotease FtsH"/>
    <property type="match status" value="1"/>
</dbReference>
<keyword evidence="4 15" id="KW-0645">Protease</keyword>
<dbReference type="AlphaFoldDB" id="A0A5C5Y6D8"/>
<feature type="active site" evidence="15">
    <location>
        <position position="453"/>
    </location>
</feature>
<comment type="function">
    <text evidence="15">Acts as a processive, ATP-dependent zinc metallopeptidase for both cytoplasmic and membrane proteins. Plays a role in the quality control of integral membrane proteins.</text>
</comment>
<comment type="subunit">
    <text evidence="15">Homohexamer.</text>
</comment>
<evidence type="ECO:0000256" key="8">
    <source>
        <dbReference type="ARBA" id="ARBA00022801"/>
    </source>
</evidence>
<dbReference type="EMBL" id="SJPL01000001">
    <property type="protein sequence ID" value="TWT71256.1"/>
    <property type="molecule type" value="Genomic_DNA"/>
</dbReference>
<evidence type="ECO:0000256" key="10">
    <source>
        <dbReference type="ARBA" id="ARBA00022840"/>
    </source>
</evidence>
<dbReference type="Pfam" id="PF06480">
    <property type="entry name" value="FtsH_ext"/>
    <property type="match status" value="1"/>
</dbReference>
<feature type="transmembrane region" description="Helical" evidence="15">
    <location>
        <begin position="21"/>
        <end position="38"/>
    </location>
</feature>
<keyword evidence="8 15" id="KW-0378">Hydrolase</keyword>
<accession>A0A5C5Y6D8</accession>
<dbReference type="Gene3D" id="1.20.58.760">
    <property type="entry name" value="Peptidase M41"/>
    <property type="match status" value="1"/>
</dbReference>
<keyword evidence="13 15" id="KW-0472">Membrane</keyword>
<evidence type="ECO:0000256" key="18">
    <source>
        <dbReference type="SAM" id="MobiDB-lite"/>
    </source>
</evidence>
<name>A0A5C5Y6D8_9PLAN</name>
<keyword evidence="21" id="KW-1185">Reference proteome</keyword>
<dbReference type="GO" id="GO:0005524">
    <property type="term" value="F:ATP binding"/>
    <property type="evidence" value="ECO:0007669"/>
    <property type="project" value="UniProtKB-UniRule"/>
</dbReference>
<feature type="coiled-coil region" evidence="17">
    <location>
        <begin position="589"/>
        <end position="620"/>
    </location>
</feature>
<dbReference type="HAMAP" id="MF_01458">
    <property type="entry name" value="FtsH"/>
    <property type="match status" value="1"/>
</dbReference>
<comment type="similarity">
    <text evidence="14 15">In the central section; belongs to the AAA ATPase family.</text>
</comment>
<comment type="caution">
    <text evidence="20">The sequence shown here is derived from an EMBL/GenBank/DDBJ whole genome shotgun (WGS) entry which is preliminary data.</text>
</comment>
<keyword evidence="12 15" id="KW-0482">Metalloprotease</keyword>
<dbReference type="Pfam" id="PF17862">
    <property type="entry name" value="AAA_lid_3"/>
    <property type="match status" value="1"/>
</dbReference>
<dbReference type="FunFam" id="3.40.50.300:FF:000001">
    <property type="entry name" value="ATP-dependent zinc metalloprotease FtsH"/>
    <property type="match status" value="1"/>
</dbReference>
<keyword evidence="11 15" id="KW-1133">Transmembrane helix</keyword>
<evidence type="ECO:0000256" key="16">
    <source>
        <dbReference type="RuleBase" id="RU003651"/>
    </source>
</evidence>
<keyword evidence="9 15" id="KW-0862">Zinc</keyword>
<feature type="region of interest" description="Disordered" evidence="18">
    <location>
        <begin position="631"/>
        <end position="679"/>
    </location>
</feature>
<comment type="cofactor">
    <cofactor evidence="15">
        <name>Zn(2+)</name>
        <dbReference type="ChEBI" id="CHEBI:29105"/>
    </cofactor>
    <text evidence="15">Binds 1 zinc ion per subunit.</text>
</comment>
<evidence type="ECO:0000256" key="5">
    <source>
        <dbReference type="ARBA" id="ARBA00022692"/>
    </source>
</evidence>
<dbReference type="RefSeq" id="WP_145303687.1">
    <property type="nucleotide sequence ID" value="NZ_CP036319.1"/>
</dbReference>
<dbReference type="PROSITE" id="PS00674">
    <property type="entry name" value="AAA"/>
    <property type="match status" value="1"/>
</dbReference>
<protein>
    <recommendedName>
        <fullName evidence="15">ATP-dependent zinc metalloprotease FtsH</fullName>
        <ecNumber evidence="15">3.4.24.-</ecNumber>
    </recommendedName>
</protein>
<dbReference type="OrthoDB" id="9809379at2"/>
<dbReference type="Pfam" id="PF01434">
    <property type="entry name" value="Peptidase_M41"/>
    <property type="match status" value="1"/>
</dbReference>
<evidence type="ECO:0000313" key="20">
    <source>
        <dbReference type="EMBL" id="TWT71256.1"/>
    </source>
</evidence>
<evidence type="ECO:0000259" key="19">
    <source>
        <dbReference type="SMART" id="SM00382"/>
    </source>
</evidence>
<evidence type="ECO:0000256" key="7">
    <source>
        <dbReference type="ARBA" id="ARBA00022741"/>
    </source>
</evidence>
<keyword evidence="3 15" id="KW-1003">Cell membrane</keyword>
<evidence type="ECO:0000256" key="17">
    <source>
        <dbReference type="SAM" id="Coils"/>
    </source>
</evidence>
<evidence type="ECO:0000256" key="11">
    <source>
        <dbReference type="ARBA" id="ARBA00022989"/>
    </source>
</evidence>
<keyword evidence="17" id="KW-0175">Coiled coil</keyword>